<dbReference type="Gene3D" id="2.30.29.30">
    <property type="entry name" value="Pleckstrin-homology domain (PH domain)/Phosphotyrosine-binding domain (PTB)"/>
    <property type="match status" value="1"/>
</dbReference>
<accession>A0A1L0AVW3</accession>
<dbReference type="PANTHER" id="PTHR46572:SF1">
    <property type="entry name" value="RHO1 GUANINE NUCLEOTIDE EXCHANGE FACTOR TUS1"/>
    <property type="match status" value="1"/>
</dbReference>
<protein>
    <recommendedName>
        <fullName evidence="8">Rho1 guanine nucleotide exchange factor TUS1</fullName>
    </recommendedName>
</protein>
<dbReference type="Pfam" id="PF00621">
    <property type="entry name" value="RhoGEF"/>
    <property type="match status" value="1"/>
</dbReference>
<dbReference type="Pfam" id="PF00780">
    <property type="entry name" value="CNH"/>
    <property type="match status" value="1"/>
</dbReference>
<dbReference type="EMBL" id="FQNF01000001">
    <property type="protein sequence ID" value="SGZ37820.1"/>
    <property type="molecule type" value="Genomic_DNA"/>
</dbReference>
<dbReference type="InterPro" id="IPR052233">
    <property type="entry name" value="Rho-type_GEFs"/>
</dbReference>
<evidence type="ECO:0000256" key="1">
    <source>
        <dbReference type="ARBA" id="ARBA00022658"/>
    </source>
</evidence>
<dbReference type="SMART" id="SM00325">
    <property type="entry name" value="RhoGEF"/>
    <property type="match status" value="1"/>
</dbReference>
<reference evidence="7" key="1">
    <citation type="submission" date="2016-11" db="EMBL/GenBank/DDBJ databases">
        <authorList>
            <person name="Guldener U."/>
        </authorList>
    </citation>
    <scope>NUCLEOTIDE SEQUENCE [LARGE SCALE GENOMIC DNA]</scope>
</reference>
<keyword evidence="7" id="KW-1185">Reference proteome</keyword>
<gene>
    <name evidence="6" type="ORF">HGUI_00020</name>
</gene>
<dbReference type="SUPFAM" id="SSF50729">
    <property type="entry name" value="PH domain-like"/>
    <property type="match status" value="1"/>
</dbReference>
<dbReference type="PROSITE" id="PS50010">
    <property type="entry name" value="DH_2"/>
    <property type="match status" value="1"/>
</dbReference>
<dbReference type="InterPro" id="IPR001849">
    <property type="entry name" value="PH_domain"/>
</dbReference>
<feature type="compositionally biased region" description="Polar residues" evidence="2">
    <location>
        <begin position="17"/>
        <end position="35"/>
    </location>
</feature>
<feature type="domain" description="DH" evidence="4">
    <location>
        <begin position="621"/>
        <end position="812"/>
    </location>
</feature>
<evidence type="ECO:0008006" key="8">
    <source>
        <dbReference type="Google" id="ProtNLM"/>
    </source>
</evidence>
<dbReference type="PROSITE" id="PS50003">
    <property type="entry name" value="PH_DOMAIN"/>
    <property type="match status" value="1"/>
</dbReference>
<dbReference type="InterPro" id="IPR001180">
    <property type="entry name" value="CNH_dom"/>
</dbReference>
<evidence type="ECO:0000259" key="3">
    <source>
        <dbReference type="PROSITE" id="PS50003"/>
    </source>
</evidence>
<organism evidence="6 7">
    <name type="scientific">Hanseniaspora guilliermondii</name>
    <dbReference type="NCBI Taxonomy" id="56406"/>
    <lineage>
        <taxon>Eukaryota</taxon>
        <taxon>Fungi</taxon>
        <taxon>Dikarya</taxon>
        <taxon>Ascomycota</taxon>
        <taxon>Saccharomycotina</taxon>
        <taxon>Saccharomycetes</taxon>
        <taxon>Saccharomycodales</taxon>
        <taxon>Saccharomycodaceae</taxon>
        <taxon>Hanseniaspora</taxon>
    </lineage>
</organism>
<dbReference type="Gene3D" id="1.20.900.10">
    <property type="entry name" value="Dbl homology (DH) domain"/>
    <property type="match status" value="1"/>
</dbReference>
<evidence type="ECO:0000256" key="2">
    <source>
        <dbReference type="SAM" id="MobiDB-lite"/>
    </source>
</evidence>
<dbReference type="InterPro" id="IPR055251">
    <property type="entry name" value="SOS1_NGEF_PH"/>
</dbReference>
<evidence type="ECO:0000313" key="7">
    <source>
        <dbReference type="Proteomes" id="UP000183365"/>
    </source>
</evidence>
<dbReference type="SMART" id="SM00233">
    <property type="entry name" value="PH"/>
    <property type="match status" value="1"/>
</dbReference>
<dbReference type="PROSITE" id="PS50219">
    <property type="entry name" value="CNH"/>
    <property type="match status" value="1"/>
</dbReference>
<feature type="domain" description="PH" evidence="3">
    <location>
        <begin position="873"/>
        <end position="980"/>
    </location>
</feature>
<dbReference type="Pfam" id="PF22697">
    <property type="entry name" value="SOS1_NGEF_PH"/>
    <property type="match status" value="1"/>
</dbReference>
<feature type="domain" description="CNH" evidence="5">
    <location>
        <begin position="1066"/>
        <end position="1439"/>
    </location>
</feature>
<dbReference type="OrthoDB" id="660555at2759"/>
<evidence type="ECO:0000259" key="5">
    <source>
        <dbReference type="PROSITE" id="PS50219"/>
    </source>
</evidence>
<dbReference type="InterPro" id="IPR000219">
    <property type="entry name" value="DH_dom"/>
</dbReference>
<dbReference type="VEuPathDB" id="FungiDB:HGUI_00020"/>
<dbReference type="GO" id="GO:0005085">
    <property type="term" value="F:guanyl-nucleotide exchange factor activity"/>
    <property type="evidence" value="ECO:0007669"/>
    <property type="project" value="UniProtKB-KW"/>
</dbReference>
<feature type="region of interest" description="Disordered" evidence="2">
    <location>
        <begin position="372"/>
        <end position="391"/>
    </location>
</feature>
<evidence type="ECO:0000259" key="4">
    <source>
        <dbReference type="PROSITE" id="PS50010"/>
    </source>
</evidence>
<dbReference type="PANTHER" id="PTHR46572">
    <property type="entry name" value="RHO1 GDP-GTP EXCHANGE PROTEIN 1-RELATED"/>
    <property type="match status" value="1"/>
</dbReference>
<feature type="compositionally biased region" description="Polar residues" evidence="2">
    <location>
        <begin position="193"/>
        <end position="203"/>
    </location>
</feature>
<dbReference type="InterPro" id="IPR035899">
    <property type="entry name" value="DBL_dom_sf"/>
</dbReference>
<proteinExistence type="predicted"/>
<keyword evidence="1" id="KW-0344">Guanine-nucleotide releasing factor</keyword>
<sequence length="1461" mass="167591">MAENSNELKLPDLPPLSSISRRSANGKQYQSSKHTVNQIKKNISIVEDHEKTTYESQVIERLTAIENSVSDVNDTMIKDEKYQYLATENEVEENFVKNNETVINETSIYYAEENPIQNQFVLDADNTLNRLNLYDTTMKSIQSNDTFMTTNEQDGRTLLKFNKPPSVKSSASGFRQLKTSNQLGRPVPPPITVSPNANTSSDDISPKDNLPSPLSKRRPNIQLTNRRAPDHGMQGASILPPRTDSSVSYMDPLAFNKSKYTTNRIKTTDLLEDLQLFQYAKPNSFINVNQQRNSSIGTNLTSLSSPISGDIDYFNKNNSVYLDFIQNRGSSGTSPFESFVNNTSNTLAKVQTSNSKNNTNSGSNSYHFQYRVPSSSHKSENRTTSVSSYSGSKPLAQVPSVSMPTQLFKIDLLEEHHVRECVDVSSMNDIYQWLLKIYFEWFSDYLFDKLIFFQIIQILIEFQMSPKYSEAFINKNVDQIIESLLRQKAIKFEKGLSNELLMNNNLNNSAYSGSHRNASVLTCDDDELTIITPGLDVFGVLPELTKCFCCQRFVTDSKYKCYSFTCSKYNISENSSQISGSLSQNLINTHKKSKNGTIGVWSEYWNLTNEEIQSIPPLELKKQSFIFDLIILEERSINLANAATEIYGKQFYSSLLPKDPNFEDKAFGIFAKMANLHKAYILDPLYEKLNIDGKFINTVGEIYLRWVSNASKLYFEYTECMGYVNEVFEWEKAQPTSSFKKWIQEIEETPEIKMSKLYHDVIFLGGFFKSLQNLPLTLSSILKCITPDHDDYEFITIALEEIRALSNAVDKLLGITSDRCRILRINRQLVMNKHIKGKLDVLSDGQKRDLMTQVSQEEVTEKLELRLNEKQRKLLREGEVLKKKDFYRPPNVASHTRCLLFLFDNILLICEKIIKNGQYLYKLIERPIPIDYLNLESKFNVNQSLEFKIRNIATNESFSFLVSSTDILHKWTTSISSMLQMYNHNKEDPIIFKLKCVNDSFYYKDKKHSQSMTVPTKKSALDYALKHVYNKNDFLEENDDENLFSFYGNAEDDFDSFNDTSERFLSADVIRYLSFNFENLKYRLIVTTSGIYLKNTTEKDQSMKKNGHRLGGWKLICKVSNIEKIELCPMINFFIILDAKGMLYYISCQSLIISYNKHVYDQNYKMIQHSSKDDEAVIGIVINNKVDDFNIADDLENSIQLCYQRKGKVICTIPEYDFSSNSIGCFKIHKCYKLPSGNHLTVNKTASASPNYIPIFIGNKHQVTYFKESFIVAHSSKGFLLYNTVFNVNGMKLPYFPDVLIEPNYENEKRDEINTLEKLSKEKLLLNRVQEIMRGKISAIKSFMIHSGKNIVFVYSNTVVLVNNSGYVVNGIKDVLMIDFNINSCEMHGDYLILCGDNLVQIYDLNQQLLVEAPMSEISLCQIIKGKKMKIISSETTNRPILLMNHPLIVGKQLVLELIKK</sequence>
<feature type="region of interest" description="Disordered" evidence="2">
    <location>
        <begin position="1"/>
        <end position="35"/>
    </location>
</feature>
<evidence type="ECO:0000313" key="6">
    <source>
        <dbReference type="EMBL" id="SGZ37820.1"/>
    </source>
</evidence>
<name>A0A1L0AVW3_9ASCO</name>
<dbReference type="InterPro" id="IPR011993">
    <property type="entry name" value="PH-like_dom_sf"/>
</dbReference>
<feature type="region of interest" description="Disordered" evidence="2">
    <location>
        <begin position="179"/>
        <end position="243"/>
    </location>
</feature>
<dbReference type="SUPFAM" id="SSF48065">
    <property type="entry name" value="DBL homology domain (DH-domain)"/>
    <property type="match status" value="1"/>
</dbReference>
<dbReference type="Proteomes" id="UP000183365">
    <property type="component" value="Unassembled WGS sequence"/>
</dbReference>